<dbReference type="GO" id="GO:0008658">
    <property type="term" value="F:penicillin binding"/>
    <property type="evidence" value="ECO:0007669"/>
    <property type="project" value="InterPro"/>
</dbReference>
<dbReference type="HOGENOM" id="CLU_838518_0_0_10"/>
<sequence>MKRLKAMTVRIGLLGILPFTLISCQSKTQRNKQIATIDSTLQVKVTSILKNKLSELYALSGQTIIMEAQTGHIKAMVGLEKKDSANYQPCKNFSQAHESALMHPISILAALETGKVKLTNMVDVGDGSYSVQDRELKDHNWHRGGYGKISIKQGLASSSNIAVYKTMEKAFGDDAQAYFSLLNNMSYGKPDSIAGIANLKPAYFVTPKDSGWSDTAFAWFCIGYNQTITPIQMLTFYNAIANSGKMVQPQLYKDSTTVINPQIASQANIDSLKQALEYVVTDGLGQPAKSDKIQIAGETGTVQLEDGSYIVEFCGYFPANAPQYSIIVSIHKDGLPASGGLMAGDVFKQITEYIFIYNKYFNSK</sequence>
<dbReference type="PATRIC" id="fig|1235786.3.peg.1198"/>
<dbReference type="PANTHER" id="PTHR30627:SF1">
    <property type="entry name" value="PEPTIDOGLYCAN D,D-TRANSPEPTIDASE FTSI"/>
    <property type="match status" value="1"/>
</dbReference>
<evidence type="ECO:0000256" key="2">
    <source>
        <dbReference type="ARBA" id="ARBA00023136"/>
    </source>
</evidence>
<accession>R9HKW8</accession>
<dbReference type="Gene3D" id="3.30.450.330">
    <property type="match status" value="1"/>
</dbReference>
<dbReference type="GO" id="GO:0071555">
    <property type="term" value="P:cell wall organization"/>
    <property type="evidence" value="ECO:0007669"/>
    <property type="project" value="TreeGrafter"/>
</dbReference>
<gene>
    <name evidence="4" type="ORF">C800_01163</name>
</gene>
<protein>
    <recommendedName>
        <fullName evidence="3">Penicillin-binding protein transpeptidase domain-containing protein</fullName>
    </recommendedName>
</protein>
<dbReference type="GO" id="GO:0005886">
    <property type="term" value="C:plasma membrane"/>
    <property type="evidence" value="ECO:0007669"/>
    <property type="project" value="TreeGrafter"/>
</dbReference>
<dbReference type="EMBL" id="ASSN01000008">
    <property type="protein sequence ID" value="EOS04673.1"/>
    <property type="molecule type" value="Genomic_DNA"/>
</dbReference>
<comment type="subcellular location">
    <subcellularLocation>
        <location evidence="1">Membrane</location>
    </subcellularLocation>
</comment>
<evidence type="ECO:0000256" key="1">
    <source>
        <dbReference type="ARBA" id="ARBA00004370"/>
    </source>
</evidence>
<dbReference type="InterPro" id="IPR050515">
    <property type="entry name" value="Beta-lactam/transpept"/>
</dbReference>
<dbReference type="AlphaFoldDB" id="R9HKW8"/>
<proteinExistence type="predicted"/>
<dbReference type="Pfam" id="PF00905">
    <property type="entry name" value="Transpeptidase"/>
    <property type="match status" value="1"/>
</dbReference>
<evidence type="ECO:0000313" key="4">
    <source>
        <dbReference type="EMBL" id="EOS04673.1"/>
    </source>
</evidence>
<dbReference type="InterPro" id="IPR012338">
    <property type="entry name" value="Beta-lactam/transpept-like"/>
</dbReference>
<comment type="caution">
    <text evidence="4">The sequence shown here is derived from an EMBL/GenBank/DDBJ whole genome shotgun (WGS) entry which is preliminary data.</text>
</comment>
<evidence type="ECO:0000313" key="5">
    <source>
        <dbReference type="Proteomes" id="UP000014151"/>
    </source>
</evidence>
<name>R9HKW8_PHOVU</name>
<dbReference type="Gene3D" id="3.40.710.10">
    <property type="entry name" value="DD-peptidase/beta-lactamase superfamily"/>
    <property type="match status" value="1"/>
</dbReference>
<feature type="domain" description="Penicillin-binding protein transpeptidase" evidence="3">
    <location>
        <begin position="63"/>
        <end position="351"/>
    </location>
</feature>
<organism evidence="4 5">
    <name type="scientific">Phocaeicola vulgatus dnLKV7</name>
    <dbReference type="NCBI Taxonomy" id="1235786"/>
    <lineage>
        <taxon>Bacteria</taxon>
        <taxon>Pseudomonadati</taxon>
        <taxon>Bacteroidota</taxon>
        <taxon>Bacteroidia</taxon>
        <taxon>Bacteroidales</taxon>
        <taxon>Bacteroidaceae</taxon>
        <taxon>Phocaeicola</taxon>
    </lineage>
</organism>
<dbReference type="Proteomes" id="UP000014151">
    <property type="component" value="Unassembled WGS sequence"/>
</dbReference>
<keyword evidence="2" id="KW-0472">Membrane</keyword>
<dbReference type="PROSITE" id="PS51257">
    <property type="entry name" value="PROKAR_LIPOPROTEIN"/>
    <property type="match status" value="1"/>
</dbReference>
<reference evidence="4 5" key="1">
    <citation type="submission" date="2013-04" db="EMBL/GenBank/DDBJ databases">
        <title>The Genome Sequence of Bacteroides vulgatus dnLKV7.</title>
        <authorList>
            <consortium name="The Broad Institute Genomics Platform"/>
            <consortium name="The Broad Institute Genome Sequencing Center for Infectious Disease"/>
            <person name="Earl A."/>
            <person name="Xavier R."/>
            <person name="Kuhn K."/>
            <person name="Stappenbeck T."/>
            <person name="Walker B."/>
            <person name="Young S."/>
            <person name="Zeng Q."/>
            <person name="Gargeya S."/>
            <person name="Fitzgerald M."/>
            <person name="Haas B."/>
            <person name="Abouelleil A."/>
            <person name="Allen A.W."/>
            <person name="Alvarado L."/>
            <person name="Arachchi H.M."/>
            <person name="Berlin A.M."/>
            <person name="Chapman S.B."/>
            <person name="Gainer-Dewar J."/>
            <person name="Goldberg J."/>
            <person name="Griggs A."/>
            <person name="Gujja S."/>
            <person name="Hansen M."/>
            <person name="Howarth C."/>
            <person name="Imamovic A."/>
            <person name="Ireland A."/>
            <person name="Larimer J."/>
            <person name="McCowan C."/>
            <person name="Murphy C."/>
            <person name="Pearson M."/>
            <person name="Poon T.W."/>
            <person name="Priest M."/>
            <person name="Roberts A."/>
            <person name="Saif S."/>
            <person name="Shea T."/>
            <person name="Sisk P."/>
            <person name="Sykes S."/>
            <person name="Wortman J."/>
            <person name="Nusbaum C."/>
            <person name="Birren B."/>
        </authorList>
    </citation>
    <scope>NUCLEOTIDE SEQUENCE [LARGE SCALE GENOMIC DNA]</scope>
    <source>
        <strain evidence="5">dnLKV7</strain>
    </source>
</reference>
<dbReference type="InterPro" id="IPR001460">
    <property type="entry name" value="PCN-bd_Tpept"/>
</dbReference>
<dbReference type="PANTHER" id="PTHR30627">
    <property type="entry name" value="PEPTIDOGLYCAN D,D-TRANSPEPTIDASE"/>
    <property type="match status" value="1"/>
</dbReference>
<evidence type="ECO:0000259" key="3">
    <source>
        <dbReference type="Pfam" id="PF00905"/>
    </source>
</evidence>
<dbReference type="RefSeq" id="WP_016270532.1">
    <property type="nucleotide sequence ID" value="NZ_KE159474.1"/>
</dbReference>
<dbReference type="SUPFAM" id="SSF56601">
    <property type="entry name" value="beta-lactamase/transpeptidase-like"/>
    <property type="match status" value="1"/>
</dbReference>